<dbReference type="GO" id="GO:0005737">
    <property type="term" value="C:cytoplasm"/>
    <property type="evidence" value="ECO:0007669"/>
    <property type="project" value="TreeGrafter"/>
</dbReference>
<dbReference type="GO" id="GO:0008757">
    <property type="term" value="F:S-adenosylmethionine-dependent methyltransferase activity"/>
    <property type="evidence" value="ECO:0007669"/>
    <property type="project" value="InterPro"/>
</dbReference>
<evidence type="ECO:0000313" key="17">
    <source>
        <dbReference type="EMBL" id="JAG83501.1"/>
    </source>
</evidence>
<dbReference type="PANTHER" id="PTHR13069">
    <property type="entry name" value="ALKYLATED DNA REPAIR PROTEIN ALKB HOMOLOG 8"/>
    <property type="match status" value="1"/>
</dbReference>
<keyword evidence="6" id="KW-0862">Zinc</keyword>
<accession>A0A0C9RB77</accession>
<evidence type="ECO:0000256" key="7">
    <source>
        <dbReference type="ARBA" id="ARBA00022884"/>
    </source>
</evidence>
<protein>
    <recommendedName>
        <fullName evidence="3">tRNA (carboxymethyluridine(34)-5-O)-methyltransferase</fullName>
        <ecNumber evidence="3">2.1.1.229</ecNumber>
    </recommendedName>
    <alternativeName>
        <fullName evidence="12">Alkylated DNA repair protein alkB homolog 8</fullName>
    </alternativeName>
    <alternativeName>
        <fullName evidence="13">S-adenosyl-L-methionine-dependent tRNA methyltransferase ALKBH8</fullName>
    </alternativeName>
</protein>
<dbReference type="EMBL" id="GBYB01013734">
    <property type="protein sequence ID" value="JAG83501.1"/>
    <property type="molecule type" value="Transcribed_RNA"/>
</dbReference>
<dbReference type="PANTHER" id="PTHR13069:SF21">
    <property type="entry name" value="ALKYLATED DNA REPAIR PROTEIN ALKB HOMOLOG 8"/>
    <property type="match status" value="1"/>
</dbReference>
<dbReference type="SUPFAM" id="SSF51197">
    <property type="entry name" value="Clavaminate synthase-like"/>
    <property type="match status" value="1"/>
</dbReference>
<dbReference type="GO" id="GO:0005634">
    <property type="term" value="C:nucleus"/>
    <property type="evidence" value="ECO:0007669"/>
    <property type="project" value="TreeGrafter"/>
</dbReference>
<keyword evidence="7 14" id="KW-0694">RNA-binding</keyword>
<keyword evidence="8" id="KW-0408">Iron</keyword>
<dbReference type="GO" id="GO:0030488">
    <property type="term" value="P:tRNA methylation"/>
    <property type="evidence" value="ECO:0007669"/>
    <property type="project" value="TreeGrafter"/>
</dbReference>
<dbReference type="Pfam" id="PF08241">
    <property type="entry name" value="Methyltransf_11"/>
    <property type="match status" value="1"/>
</dbReference>
<evidence type="ECO:0000256" key="1">
    <source>
        <dbReference type="ARBA" id="ARBA00001954"/>
    </source>
</evidence>
<dbReference type="CDD" id="cd02440">
    <property type="entry name" value="AdoMet_MTases"/>
    <property type="match status" value="1"/>
</dbReference>
<dbReference type="GO" id="GO:0000049">
    <property type="term" value="F:tRNA binding"/>
    <property type="evidence" value="ECO:0007669"/>
    <property type="project" value="TreeGrafter"/>
</dbReference>
<comment type="similarity">
    <text evidence="2">Belongs to the alkB family.</text>
</comment>
<evidence type="ECO:0000256" key="4">
    <source>
        <dbReference type="ARBA" id="ARBA00022603"/>
    </source>
</evidence>
<evidence type="ECO:0000259" key="16">
    <source>
        <dbReference type="PROSITE" id="PS51471"/>
    </source>
</evidence>
<feature type="domain" description="RRM" evidence="15">
    <location>
        <begin position="36"/>
        <end position="115"/>
    </location>
</feature>
<dbReference type="SUPFAM" id="SSF53335">
    <property type="entry name" value="S-adenosyl-L-methionine-dependent methyltransferases"/>
    <property type="match status" value="1"/>
</dbReference>
<evidence type="ECO:0000256" key="2">
    <source>
        <dbReference type="ARBA" id="ARBA00007879"/>
    </source>
</evidence>
<evidence type="ECO:0000256" key="8">
    <source>
        <dbReference type="ARBA" id="ARBA00023004"/>
    </source>
</evidence>
<evidence type="ECO:0000256" key="14">
    <source>
        <dbReference type="PROSITE-ProRule" id="PRU00176"/>
    </source>
</evidence>
<dbReference type="InterPro" id="IPR027450">
    <property type="entry name" value="AlkB-like"/>
</dbReference>
<evidence type="ECO:0000259" key="15">
    <source>
        <dbReference type="PROSITE" id="PS50102"/>
    </source>
</evidence>
<dbReference type="InterPro" id="IPR013216">
    <property type="entry name" value="Methyltransf_11"/>
</dbReference>
<gene>
    <name evidence="17" type="primary">alkbh8</name>
    <name evidence="17" type="ORF">g.53864</name>
</gene>
<dbReference type="Gene3D" id="3.30.70.330">
    <property type="match status" value="1"/>
</dbReference>
<name>A0A0C9RB77_9HYME</name>
<dbReference type="Pfam" id="PF13532">
    <property type="entry name" value="2OG-FeII_Oxy_2"/>
    <property type="match status" value="1"/>
</dbReference>
<reference evidence="17" key="1">
    <citation type="submission" date="2015-01" db="EMBL/GenBank/DDBJ databases">
        <title>Transcriptome Assembly of Fopius arisanus.</title>
        <authorList>
            <person name="Geib S."/>
        </authorList>
    </citation>
    <scope>NUCLEOTIDE SEQUENCE</scope>
</reference>
<dbReference type="AlphaFoldDB" id="A0A0C9RB77"/>
<comment type="function">
    <text evidence="11">Catalyzes the methylation of 5-carboxymethyl uridine to 5-methylcarboxymethyl uridine at the wobble position of the anticodon loop in tRNA via its methyltransferase domain. Catalyzes the last step in the formation of 5-methylcarboxymethyl uridine at the wobble position of the anticodon loop in target tRNA. Has a preference for tRNA(Arg) and tRNA(Glu), and does not bind tRNA(Lys). Binds tRNA and catalyzes the iron and alpha-ketoglutarate dependent hydroxylation of 5-methylcarboxymethyl uridine at the wobble position of the anticodon loop in tRNA via its dioxygenase domain, giving rise to 5-(S)-methoxycarbonylhydroxymethyluridine; has a preference for tRNA(Gly). Required for normal survival after DNA damage. May inhibit apoptosis and promote cell survival and angiogenesis.</text>
</comment>
<organism evidence="17">
    <name type="scientific">Fopius arisanus</name>
    <dbReference type="NCBI Taxonomy" id="64838"/>
    <lineage>
        <taxon>Eukaryota</taxon>
        <taxon>Metazoa</taxon>
        <taxon>Ecdysozoa</taxon>
        <taxon>Arthropoda</taxon>
        <taxon>Hexapoda</taxon>
        <taxon>Insecta</taxon>
        <taxon>Pterygota</taxon>
        <taxon>Neoptera</taxon>
        <taxon>Endopterygota</taxon>
        <taxon>Hymenoptera</taxon>
        <taxon>Apocrita</taxon>
        <taxon>Ichneumonoidea</taxon>
        <taxon>Braconidae</taxon>
        <taxon>Opiinae</taxon>
        <taxon>Fopius</taxon>
    </lineage>
</organism>
<feature type="domain" description="Fe2OG dioxygenase" evidence="16">
    <location>
        <begin position="210"/>
        <end position="314"/>
    </location>
</feature>
<dbReference type="Gene3D" id="3.40.50.150">
    <property type="entry name" value="Vaccinia Virus protein VP39"/>
    <property type="match status" value="1"/>
</dbReference>
<evidence type="ECO:0000256" key="10">
    <source>
        <dbReference type="ARBA" id="ARBA00034996"/>
    </source>
</evidence>
<dbReference type="InterPro" id="IPR035979">
    <property type="entry name" value="RBD_domain_sf"/>
</dbReference>
<dbReference type="SUPFAM" id="SSF54928">
    <property type="entry name" value="RNA-binding domain, RBD"/>
    <property type="match status" value="1"/>
</dbReference>
<evidence type="ECO:0000256" key="9">
    <source>
        <dbReference type="ARBA" id="ARBA00023268"/>
    </source>
</evidence>
<dbReference type="GO" id="GO:0106335">
    <property type="term" value="F:tRNA (5-carboxymethyluridine(34)-5-O)-methyltransferase activity"/>
    <property type="evidence" value="ECO:0007669"/>
    <property type="project" value="UniProtKB-EC"/>
</dbReference>
<dbReference type="InterPro" id="IPR000504">
    <property type="entry name" value="RRM_dom"/>
</dbReference>
<dbReference type="InterPro" id="IPR012677">
    <property type="entry name" value="Nucleotide-bd_a/b_plait_sf"/>
</dbReference>
<evidence type="ECO:0000256" key="13">
    <source>
        <dbReference type="ARBA" id="ARBA00049802"/>
    </source>
</evidence>
<dbReference type="InterPro" id="IPR029063">
    <property type="entry name" value="SAM-dependent_MTases_sf"/>
</dbReference>
<keyword evidence="5" id="KW-0808">Transferase</keyword>
<dbReference type="Gene3D" id="2.60.120.590">
    <property type="entry name" value="Alpha-ketoglutarate-dependent dioxygenase AlkB-like"/>
    <property type="match status" value="1"/>
</dbReference>
<evidence type="ECO:0000256" key="12">
    <source>
        <dbReference type="ARBA" id="ARBA00049786"/>
    </source>
</evidence>
<evidence type="ECO:0000256" key="11">
    <source>
        <dbReference type="ARBA" id="ARBA00045506"/>
    </source>
</evidence>
<proteinExistence type="inferred from homology"/>
<dbReference type="PROSITE" id="PS51471">
    <property type="entry name" value="FE2OG_OXY"/>
    <property type="match status" value="1"/>
</dbReference>
<dbReference type="PROSITE" id="PS50102">
    <property type="entry name" value="RRM"/>
    <property type="match status" value="1"/>
</dbReference>
<evidence type="ECO:0000256" key="5">
    <source>
        <dbReference type="ARBA" id="ARBA00022679"/>
    </source>
</evidence>
<keyword evidence="4" id="KW-0489">Methyltransferase</keyword>
<dbReference type="InterPro" id="IPR005123">
    <property type="entry name" value="Oxoglu/Fe-dep_dioxygenase_dom"/>
</dbReference>
<keyword evidence="9" id="KW-0511">Multifunctional enzyme</keyword>
<comment type="cofactor">
    <cofactor evidence="1">
        <name>Fe(2+)</name>
        <dbReference type="ChEBI" id="CHEBI:29033"/>
    </cofactor>
</comment>
<sequence>MSLKAVDMRKCSRKQKRAQHRLARDMKINCRDDPTQNLVICNAGLVTGFTRESLENILQEFKEAAGNYEILMPPGKSYSFVKFSSPEIASRVYDGVNGNFVEGQGPPLYLTFSETLPHLEVSPISSELPPGLRVIEDFITPEQETLLLEKVDWSEEDSSSELKHRKVKHFGFEFRYDTNRVDPDDPISPIPEEFTFLQKLFGNHHCGQFIYDQLTINRYLPGQGIPPHIDTHSVFEDPILSLSLGSACVMDFRKKEKKIGILLPPRSLLVMSGESRYTWSHGICPRHSDIVSEDNGMTTRPRGIRTSFTFRKVRRGDCPCYFDDYCDTVHKHRKDIDNSVAPGLELSYVHEVYEEISSHFDETRHKQWPNVSKFLDSIEPGSILLDVGCGNGKYLNDTSGIFKVGCDRSSGLTGICRKRSFEVFLSDCLQLPFKSKSLDAVISIAVIHHLSTPERRRSAFLEILRVLRPGGRCLIYVWAKDQHWNSKDSTYLRFNPKKNEEFGGREMQRLFQGLALPVHENRTNFSHSDVLVPWKRKGGGEFLRYYHVFEEEEFVELCKGLCESVIERIYYDQGNWCTILKKM</sequence>
<dbReference type="InterPro" id="IPR037151">
    <property type="entry name" value="AlkB-like_sf"/>
</dbReference>
<evidence type="ECO:0000256" key="6">
    <source>
        <dbReference type="ARBA" id="ARBA00022833"/>
    </source>
</evidence>
<dbReference type="EC" id="2.1.1.229" evidence="3"/>
<dbReference type="GO" id="GO:0002098">
    <property type="term" value="P:tRNA wobble uridine modification"/>
    <property type="evidence" value="ECO:0007669"/>
    <property type="project" value="TreeGrafter"/>
</dbReference>
<comment type="catalytic activity">
    <reaction evidence="10">
        <text>5-(carboxymethyl)uridine(34) in tRNA + S-adenosyl-L-methionine = 5-(2-methoxy-2-oxoethyl)uridine(34) in tRNA + S-adenosyl-L-homocysteine</text>
        <dbReference type="Rhea" id="RHEA:43208"/>
        <dbReference type="Rhea" id="RHEA-COMP:10407"/>
        <dbReference type="Rhea" id="RHEA-COMP:10408"/>
        <dbReference type="ChEBI" id="CHEBI:57856"/>
        <dbReference type="ChEBI" id="CHEBI:59789"/>
        <dbReference type="ChEBI" id="CHEBI:74851"/>
        <dbReference type="ChEBI" id="CHEBI:74882"/>
        <dbReference type="EC" id="2.1.1.229"/>
    </reaction>
</comment>
<evidence type="ECO:0000256" key="3">
    <source>
        <dbReference type="ARBA" id="ARBA00012808"/>
    </source>
</evidence>
<dbReference type="InterPro" id="IPR051422">
    <property type="entry name" value="AlkB_tRNA_MeTrf/Diox"/>
</dbReference>